<dbReference type="FunFam" id="1.20.81.30:FF:000001">
    <property type="entry name" value="Type II secretion system protein F"/>
    <property type="match status" value="1"/>
</dbReference>
<name>A0A1G2CAP5_9BACT</name>
<evidence type="ECO:0000256" key="4">
    <source>
        <dbReference type="ARBA" id="ARBA00022475"/>
    </source>
</evidence>
<dbReference type="InterPro" id="IPR042094">
    <property type="entry name" value="T2SS_GspF_sf"/>
</dbReference>
<keyword evidence="8 11" id="KW-0472">Membrane</keyword>
<comment type="caution">
    <text evidence="13">The sequence shown here is derived from an EMBL/GenBank/DDBJ whole genome shotgun (WGS) entry which is preliminary data.</text>
</comment>
<evidence type="ECO:0000256" key="5">
    <source>
        <dbReference type="ARBA" id="ARBA00022519"/>
    </source>
</evidence>
<evidence type="ECO:0000313" key="13">
    <source>
        <dbReference type="EMBL" id="OGY98231.1"/>
    </source>
</evidence>
<dbReference type="PROSITE" id="PS00874">
    <property type="entry name" value="T2SP_F"/>
    <property type="match status" value="1"/>
</dbReference>
<keyword evidence="5" id="KW-0997">Cell inner membrane</keyword>
<evidence type="ECO:0000256" key="9">
    <source>
        <dbReference type="RuleBase" id="RU003923"/>
    </source>
</evidence>
<dbReference type="GO" id="GO:0005886">
    <property type="term" value="C:plasma membrane"/>
    <property type="evidence" value="ECO:0007669"/>
    <property type="project" value="UniProtKB-SubCell"/>
</dbReference>
<dbReference type="EMBL" id="MHKX01000013">
    <property type="protein sequence ID" value="OGY98231.1"/>
    <property type="molecule type" value="Genomic_DNA"/>
</dbReference>
<dbReference type="Gene3D" id="1.20.81.30">
    <property type="entry name" value="Type II secretion system (T2SS), domain F"/>
    <property type="match status" value="2"/>
</dbReference>
<feature type="transmembrane region" description="Helical" evidence="11">
    <location>
        <begin position="250"/>
        <end position="270"/>
    </location>
</feature>
<evidence type="ECO:0000256" key="7">
    <source>
        <dbReference type="ARBA" id="ARBA00022989"/>
    </source>
</evidence>
<keyword evidence="6 9" id="KW-0812">Transmembrane</keyword>
<dbReference type="PANTHER" id="PTHR30012">
    <property type="entry name" value="GENERAL SECRETION PATHWAY PROTEIN"/>
    <property type="match status" value="1"/>
</dbReference>
<feature type="domain" description="Type II secretion system protein GspF" evidence="12">
    <location>
        <begin position="66"/>
        <end position="189"/>
    </location>
</feature>
<feature type="region of interest" description="Disordered" evidence="10">
    <location>
        <begin position="1"/>
        <end position="29"/>
    </location>
</feature>
<dbReference type="STRING" id="1798647.A2855_02935"/>
<gene>
    <name evidence="13" type="ORF">A2855_02935</name>
</gene>
<keyword evidence="7 11" id="KW-1133">Transmembrane helix</keyword>
<evidence type="ECO:0000256" key="11">
    <source>
        <dbReference type="SAM" id="Phobius"/>
    </source>
</evidence>
<evidence type="ECO:0000256" key="8">
    <source>
        <dbReference type="ARBA" id="ARBA00023136"/>
    </source>
</evidence>
<dbReference type="Proteomes" id="UP000179059">
    <property type="component" value="Unassembled WGS sequence"/>
</dbReference>
<sequence length="402" mass="43898">MNELGKPNATVALSEPTKTNGPDKPGEPARTAITAAEKPAKTEKTHKLAGSMAMFGGLSIQERINFARHLSMVVKAGLPIFKGLTIIRAQAASKVLQRIVDQVLSDVNNGKFLADSLERYKDIFGEFFINIVRVGEASGTLSQNLLYLADELKKSKELRSKVRGAMIYPLIILLATLGLTSFLAFFILPKLLPVLYGLKVALPPTTKILLAAVDFATNYGLATLGIAVAAVIGFRIAVKRIIPFRYLMHRLIFFMPVISSLVVAVNMVTFSRVLGMLLKSGVKIVEAVNITLHTLPNLVYQDLLTKANEEVKRGGQLATILAKHPGFFPVLLSGMIQVGENTGNLEENLFYVSEYYDEEVTNNLRNLTSFLEPVMLLFMGGLVGFVAISIITPIYSLSQGVN</sequence>
<accession>A0A1G2CAP5</accession>
<comment type="similarity">
    <text evidence="2 9">Belongs to the GSP F family.</text>
</comment>
<dbReference type="InterPro" id="IPR003004">
    <property type="entry name" value="GspF/PilC"/>
</dbReference>
<dbReference type="GO" id="GO:0009306">
    <property type="term" value="P:protein secretion"/>
    <property type="evidence" value="ECO:0007669"/>
    <property type="project" value="InterPro"/>
</dbReference>
<evidence type="ECO:0000256" key="6">
    <source>
        <dbReference type="ARBA" id="ARBA00022692"/>
    </source>
</evidence>
<keyword evidence="4" id="KW-1003">Cell membrane</keyword>
<evidence type="ECO:0000256" key="1">
    <source>
        <dbReference type="ARBA" id="ARBA00004429"/>
    </source>
</evidence>
<feature type="transmembrane region" description="Helical" evidence="11">
    <location>
        <begin position="208"/>
        <end position="238"/>
    </location>
</feature>
<dbReference type="PANTHER" id="PTHR30012:SF0">
    <property type="entry name" value="TYPE II SECRETION SYSTEM PROTEIN F-RELATED"/>
    <property type="match status" value="1"/>
</dbReference>
<keyword evidence="3 9" id="KW-0813">Transport</keyword>
<evidence type="ECO:0000256" key="10">
    <source>
        <dbReference type="SAM" id="MobiDB-lite"/>
    </source>
</evidence>
<evidence type="ECO:0000313" key="14">
    <source>
        <dbReference type="Proteomes" id="UP000179059"/>
    </source>
</evidence>
<dbReference type="InterPro" id="IPR018076">
    <property type="entry name" value="T2SS_GspF_dom"/>
</dbReference>
<evidence type="ECO:0000259" key="12">
    <source>
        <dbReference type="Pfam" id="PF00482"/>
    </source>
</evidence>
<reference evidence="13 14" key="1">
    <citation type="journal article" date="2016" name="Nat. Commun.">
        <title>Thousands of microbial genomes shed light on interconnected biogeochemical processes in an aquifer system.</title>
        <authorList>
            <person name="Anantharaman K."/>
            <person name="Brown C.T."/>
            <person name="Hug L.A."/>
            <person name="Sharon I."/>
            <person name="Castelle C.J."/>
            <person name="Probst A.J."/>
            <person name="Thomas B.C."/>
            <person name="Singh A."/>
            <person name="Wilkins M.J."/>
            <person name="Karaoz U."/>
            <person name="Brodie E.L."/>
            <person name="Williams K.H."/>
            <person name="Hubbard S.S."/>
            <person name="Banfield J.F."/>
        </authorList>
    </citation>
    <scope>NUCLEOTIDE SEQUENCE [LARGE SCALE GENOMIC DNA]</scope>
</reference>
<organism evidence="13 14">
    <name type="scientific">Candidatus Liptonbacteria bacterium RIFCSPHIGHO2_01_FULL_57_28</name>
    <dbReference type="NCBI Taxonomy" id="1798647"/>
    <lineage>
        <taxon>Bacteria</taxon>
        <taxon>Candidatus Liptoniibacteriota</taxon>
    </lineage>
</organism>
<feature type="transmembrane region" description="Helical" evidence="11">
    <location>
        <begin position="165"/>
        <end position="188"/>
    </location>
</feature>
<protein>
    <recommendedName>
        <fullName evidence="12">Type II secretion system protein GspF domain-containing protein</fullName>
    </recommendedName>
</protein>
<evidence type="ECO:0000256" key="2">
    <source>
        <dbReference type="ARBA" id="ARBA00005745"/>
    </source>
</evidence>
<dbReference type="InterPro" id="IPR001992">
    <property type="entry name" value="T2SS_GspF/T4SS_PilC_CS"/>
</dbReference>
<dbReference type="Pfam" id="PF00482">
    <property type="entry name" value="T2SSF"/>
    <property type="match status" value="2"/>
</dbReference>
<proteinExistence type="inferred from homology"/>
<dbReference type="AlphaFoldDB" id="A0A1G2CAP5"/>
<dbReference type="PRINTS" id="PR00812">
    <property type="entry name" value="BCTERIALGSPF"/>
</dbReference>
<feature type="transmembrane region" description="Helical" evidence="11">
    <location>
        <begin position="374"/>
        <end position="397"/>
    </location>
</feature>
<comment type="subcellular location">
    <subcellularLocation>
        <location evidence="1">Cell inner membrane</location>
        <topology evidence="1">Multi-pass membrane protein</topology>
    </subcellularLocation>
    <subcellularLocation>
        <location evidence="9">Cell membrane</location>
        <topology evidence="9">Multi-pass membrane protein</topology>
    </subcellularLocation>
</comment>
<evidence type="ECO:0000256" key="3">
    <source>
        <dbReference type="ARBA" id="ARBA00022448"/>
    </source>
</evidence>
<feature type="domain" description="Type II secretion system protein GspF" evidence="12">
    <location>
        <begin position="270"/>
        <end position="393"/>
    </location>
</feature>